<dbReference type="EMBL" id="JAVYAA010000002">
    <property type="protein sequence ID" value="MDT8976351.1"/>
    <property type="molecule type" value="Genomic_DNA"/>
</dbReference>
<dbReference type="InterPro" id="IPR001119">
    <property type="entry name" value="SLH_dom"/>
</dbReference>
<dbReference type="Pfam" id="PF14343">
    <property type="entry name" value="PrcB_C"/>
    <property type="match status" value="1"/>
</dbReference>
<evidence type="ECO:0000256" key="1">
    <source>
        <dbReference type="SAM" id="SignalP"/>
    </source>
</evidence>
<sequence>MRHVMKKPLILLMLIAVFSMGISGSAFAHKENNQSKEDGKESLNAATAVTMIVKGLDLNIDNIKFIKKPEATDYYTKVKNNSSYAEDFIIAQYNGLGIAKDINPSAKVTREQFAKWLFGQVSHKGNYAWIEIFQSVSDADQVTDGYMDSIQKLLIAKIVSLDSKQRFYPKSYITRAEAADMIRKTLTFIKNTKPETPDTSDLNQVKITSEKETDSVTRVTLSALAPHSGYGLEITGIQFSKGVATIQYRVVQPDPDKMYMQVITELKAVTYIPSDYKAVLGLVKPPTVPFQG</sequence>
<dbReference type="InterPro" id="IPR025748">
    <property type="entry name" value="PrcB_C_dom"/>
</dbReference>
<dbReference type="RefSeq" id="WP_315744878.1">
    <property type="nucleotide sequence ID" value="NZ_JAVYAA010000002.1"/>
</dbReference>
<dbReference type="Pfam" id="PF00395">
    <property type="entry name" value="SLH"/>
    <property type="match status" value="1"/>
</dbReference>
<reference evidence="4" key="1">
    <citation type="submission" date="2023-09" db="EMBL/GenBank/DDBJ databases">
        <title>Paenibacillus sp. chi10 Genome sequencing and assembly.</title>
        <authorList>
            <person name="Kim I."/>
        </authorList>
    </citation>
    <scope>NUCLEOTIDE SEQUENCE [LARGE SCALE GENOMIC DNA]</scope>
    <source>
        <strain evidence="4">chi10</strain>
    </source>
</reference>
<dbReference type="Proteomes" id="UP001250538">
    <property type="component" value="Unassembled WGS sequence"/>
</dbReference>
<evidence type="ECO:0000313" key="4">
    <source>
        <dbReference type="Proteomes" id="UP001250538"/>
    </source>
</evidence>
<name>A0AAJ2N431_9BACL</name>
<protein>
    <submittedName>
        <fullName evidence="3">S-layer homology domain-containing protein</fullName>
    </submittedName>
</protein>
<feature type="chain" id="PRO_5042559411" evidence="1">
    <location>
        <begin position="29"/>
        <end position="292"/>
    </location>
</feature>
<dbReference type="AlphaFoldDB" id="A0AAJ2N431"/>
<keyword evidence="1" id="KW-0732">Signal</keyword>
<feature type="signal peptide" evidence="1">
    <location>
        <begin position="1"/>
        <end position="28"/>
    </location>
</feature>
<evidence type="ECO:0000313" key="3">
    <source>
        <dbReference type="EMBL" id="MDT8976351.1"/>
    </source>
</evidence>
<comment type="caution">
    <text evidence="3">The sequence shown here is derived from an EMBL/GenBank/DDBJ whole genome shotgun (WGS) entry which is preliminary data.</text>
</comment>
<feature type="domain" description="SLH" evidence="2">
    <location>
        <begin position="133"/>
        <end position="196"/>
    </location>
</feature>
<organism evidence="3 4">
    <name type="scientific">Paenibacillus suaedae</name>
    <dbReference type="NCBI Taxonomy" id="3077233"/>
    <lineage>
        <taxon>Bacteria</taxon>
        <taxon>Bacillati</taxon>
        <taxon>Bacillota</taxon>
        <taxon>Bacilli</taxon>
        <taxon>Bacillales</taxon>
        <taxon>Paenibacillaceae</taxon>
        <taxon>Paenibacillus</taxon>
    </lineage>
</organism>
<evidence type="ECO:0000259" key="2">
    <source>
        <dbReference type="PROSITE" id="PS51272"/>
    </source>
</evidence>
<gene>
    <name evidence="3" type="ORF">RQP50_08840</name>
</gene>
<proteinExistence type="predicted"/>
<accession>A0AAJ2N431</accession>
<keyword evidence="4" id="KW-1185">Reference proteome</keyword>
<dbReference type="PROSITE" id="PS51272">
    <property type="entry name" value="SLH"/>
    <property type="match status" value="1"/>
</dbReference>